<comment type="caution">
    <text evidence="3">The sequence shown here is derived from an EMBL/GenBank/DDBJ whole genome shotgun (WGS) entry which is preliminary data.</text>
</comment>
<sequence>MRLLFLALCFVVLLAAEVRHRRHSSHRQAFLSPSTSAEWMDDEFYWRSYSTRHRRWVVTSKACGINVFAQIVFTCNNEWTMDYILYEKVEKACCKGRCSKKLLQKFCVEMD</sequence>
<reference evidence="3 4" key="2">
    <citation type="journal article" date="2019" name="G3 (Bethesda)">
        <title>Hybrid Assembly of the Genome of the Entomopathogenic Nematode Steinernema carpocapsae Identifies the X-Chromosome.</title>
        <authorList>
            <person name="Serra L."/>
            <person name="Macchietto M."/>
            <person name="Macias-Munoz A."/>
            <person name="McGill C.J."/>
            <person name="Rodriguez I.M."/>
            <person name="Rodriguez B."/>
            <person name="Murad R."/>
            <person name="Mortazavi A."/>
        </authorList>
    </citation>
    <scope>NUCLEOTIDE SEQUENCE [LARGE SCALE GENOMIC DNA]</scope>
    <source>
        <strain evidence="3 4">ALL</strain>
    </source>
</reference>
<name>A0A4U5PJ66_STECR</name>
<gene>
    <name evidence="3" type="ORF">L596_010529</name>
</gene>
<evidence type="ECO:0000256" key="1">
    <source>
        <dbReference type="ARBA" id="ARBA00022729"/>
    </source>
</evidence>
<protein>
    <recommendedName>
        <fullName evidence="5">Insulin-like domain-containing protein</fullName>
    </recommendedName>
</protein>
<reference evidence="3 4" key="1">
    <citation type="journal article" date="2015" name="Genome Biol.">
        <title>Comparative genomics of Steinernema reveals deeply conserved gene regulatory networks.</title>
        <authorList>
            <person name="Dillman A.R."/>
            <person name="Macchietto M."/>
            <person name="Porter C.F."/>
            <person name="Rogers A."/>
            <person name="Williams B."/>
            <person name="Antoshechkin I."/>
            <person name="Lee M.M."/>
            <person name="Goodwin Z."/>
            <person name="Lu X."/>
            <person name="Lewis E.E."/>
            <person name="Goodrich-Blair H."/>
            <person name="Stock S.P."/>
            <person name="Adams B.J."/>
            <person name="Sternberg P.W."/>
            <person name="Mortazavi A."/>
        </authorList>
    </citation>
    <scope>NUCLEOTIDE SEQUENCE [LARGE SCALE GENOMIC DNA]</scope>
    <source>
        <strain evidence="3 4">ALL</strain>
    </source>
</reference>
<organism evidence="3 4">
    <name type="scientific">Steinernema carpocapsae</name>
    <name type="common">Entomopathogenic nematode</name>
    <dbReference type="NCBI Taxonomy" id="34508"/>
    <lineage>
        <taxon>Eukaryota</taxon>
        <taxon>Metazoa</taxon>
        <taxon>Ecdysozoa</taxon>
        <taxon>Nematoda</taxon>
        <taxon>Chromadorea</taxon>
        <taxon>Rhabditida</taxon>
        <taxon>Tylenchina</taxon>
        <taxon>Panagrolaimomorpha</taxon>
        <taxon>Strongyloidoidea</taxon>
        <taxon>Steinernematidae</taxon>
        <taxon>Steinernema</taxon>
    </lineage>
</organism>
<evidence type="ECO:0000313" key="4">
    <source>
        <dbReference type="Proteomes" id="UP000298663"/>
    </source>
</evidence>
<evidence type="ECO:0000256" key="2">
    <source>
        <dbReference type="SAM" id="SignalP"/>
    </source>
</evidence>
<feature type="chain" id="PRO_5020217827" description="Insulin-like domain-containing protein" evidence="2">
    <location>
        <begin position="16"/>
        <end position="111"/>
    </location>
</feature>
<keyword evidence="1 2" id="KW-0732">Signal</keyword>
<evidence type="ECO:0000313" key="3">
    <source>
        <dbReference type="EMBL" id="TKR96526.1"/>
    </source>
</evidence>
<dbReference type="Proteomes" id="UP000298663">
    <property type="component" value="Unassembled WGS sequence"/>
</dbReference>
<keyword evidence="4" id="KW-1185">Reference proteome</keyword>
<evidence type="ECO:0008006" key="5">
    <source>
        <dbReference type="Google" id="ProtNLM"/>
    </source>
</evidence>
<dbReference type="EMBL" id="AZBU02000002">
    <property type="protein sequence ID" value="TKR96526.1"/>
    <property type="molecule type" value="Genomic_DNA"/>
</dbReference>
<feature type="signal peptide" evidence="2">
    <location>
        <begin position="1"/>
        <end position="15"/>
    </location>
</feature>
<accession>A0A4U5PJ66</accession>
<proteinExistence type="predicted"/>
<dbReference type="InterPro" id="IPR036438">
    <property type="entry name" value="Insulin-like_sf"/>
</dbReference>
<dbReference type="AlphaFoldDB" id="A0A4U5PJ66"/>
<dbReference type="SUPFAM" id="SSF56994">
    <property type="entry name" value="Insulin-like"/>
    <property type="match status" value="1"/>
</dbReference>